<feature type="compositionally biased region" description="Polar residues" evidence="2">
    <location>
        <begin position="137"/>
        <end position="146"/>
    </location>
</feature>
<protein>
    <recommendedName>
        <fullName evidence="5">Centriolar coiled coil protein 110kDa</fullName>
    </recommendedName>
</protein>
<feature type="compositionally biased region" description="Low complexity" evidence="2">
    <location>
        <begin position="339"/>
        <end position="355"/>
    </location>
</feature>
<gene>
    <name evidence="3" type="ORF">UPYG_G00328210</name>
</gene>
<feature type="compositionally biased region" description="Polar residues" evidence="2">
    <location>
        <begin position="509"/>
        <end position="519"/>
    </location>
</feature>
<comment type="caution">
    <text evidence="3">The sequence shown here is derived from an EMBL/GenBank/DDBJ whole genome shotgun (WGS) entry which is preliminary data.</text>
</comment>
<proteinExistence type="predicted"/>
<feature type="region of interest" description="Disordered" evidence="2">
    <location>
        <begin position="494"/>
        <end position="520"/>
    </location>
</feature>
<evidence type="ECO:0000313" key="3">
    <source>
        <dbReference type="EMBL" id="KAL0964736.1"/>
    </source>
</evidence>
<evidence type="ECO:0000313" key="4">
    <source>
        <dbReference type="Proteomes" id="UP001557470"/>
    </source>
</evidence>
<feature type="region of interest" description="Disordered" evidence="2">
    <location>
        <begin position="252"/>
        <end position="279"/>
    </location>
</feature>
<keyword evidence="4" id="KW-1185">Reference proteome</keyword>
<dbReference type="InterPro" id="IPR033207">
    <property type="entry name" value="CCP110"/>
</dbReference>
<feature type="compositionally biased region" description="Pro residues" evidence="2">
    <location>
        <begin position="312"/>
        <end position="322"/>
    </location>
</feature>
<dbReference type="PANTHER" id="PTHR13594:SF3">
    <property type="entry name" value="CENTRIOLAR COILED-COIL PROTEIN OF 110 KDA-LIKE ISOFORM X3"/>
    <property type="match status" value="1"/>
</dbReference>
<feature type="compositionally biased region" description="Polar residues" evidence="2">
    <location>
        <begin position="226"/>
        <end position="237"/>
    </location>
</feature>
<feature type="coiled-coil region" evidence="1">
    <location>
        <begin position="49"/>
        <end position="76"/>
    </location>
</feature>
<evidence type="ECO:0008006" key="5">
    <source>
        <dbReference type="Google" id="ProtNLM"/>
    </source>
</evidence>
<feature type="region of interest" description="Disordered" evidence="2">
    <location>
        <begin position="305"/>
        <end position="452"/>
    </location>
</feature>
<sequence>MEDYNEFCSSSRSHLLIDRVETSFPRQQESRVASSIQFSGRPVLLPLLNKDQRKQMAQYRQQATALEAESQRLQRTSLLVRIQDILNGIQLCKVTDKQPACGKPGLVPIMNSSSSQPDHWLTAGGEEQEAETGESCPHQSVNSPSVSEPMLRVTWVDSGPWEGNTSSDAESENNKVHGASPSPGRCQQASYPHSPDSLLGSVSDSLTGLYTRLPSPRAGLRPAVHCQSSSPTSTGNILISRPVSAAELSPVISQHGRGPGRWDPVPVTEPPGGFNSTSAENLLHTPFKVSLSDSDVSVPSFITSDSFLNHPSPSPQPLPGRPDTPTHRQRRAWSSRRTPSPNQSPHSPSPRCRSSWGSSPAPLNRSYDVESPLPNLLRPHVGPASCDGQSPGLQVKPDTSPENSLSSDWSPGQVKHINMEPKASPVPSDSSRLTPSFLDSRPMEQGRTVDREEIQRQIEALEKMRRCLEEDHAEQLSLLISEQHREQLTLTQAEGLSRQASSVPPCGTPNLTPGRTRTVSPCGDPGTNRMVRNSCQPPAQSSVSFSSKRLVESSPAHHLGAPRPELQRAVLCRLGAMGRGFLTRRLLRTEKVKHLRKTVLDTKEFIGSLSTDSRRGGASLQVSSLQERGRAQLRAALYDVHEIFFVVPLRERLALIQQDRELHTERTLRHMEKAKSPPEKVVLSAATRKSLERKKQRMRDSLRQGRTNLKPKSFSPRILQPNQAQNTLLL</sequence>
<keyword evidence="1" id="KW-0175">Coiled coil</keyword>
<feature type="compositionally biased region" description="Polar residues" evidence="2">
    <location>
        <begin position="400"/>
        <end position="410"/>
    </location>
</feature>
<dbReference type="EMBL" id="JAGEUA010000010">
    <property type="protein sequence ID" value="KAL0964736.1"/>
    <property type="molecule type" value="Genomic_DNA"/>
</dbReference>
<name>A0ABD0WH02_UMBPY</name>
<feature type="region of interest" description="Disordered" evidence="2">
    <location>
        <begin position="687"/>
        <end position="717"/>
    </location>
</feature>
<evidence type="ECO:0000256" key="1">
    <source>
        <dbReference type="SAM" id="Coils"/>
    </source>
</evidence>
<feature type="region of interest" description="Disordered" evidence="2">
    <location>
        <begin position="216"/>
        <end position="237"/>
    </location>
</feature>
<feature type="compositionally biased region" description="Basic and acidic residues" evidence="2">
    <location>
        <begin position="441"/>
        <end position="452"/>
    </location>
</feature>
<dbReference type="PANTHER" id="PTHR13594">
    <property type="entry name" value="CENTRIOLAR COILED-COIL PROTEIN OF 110 KDA"/>
    <property type="match status" value="1"/>
</dbReference>
<accession>A0ABD0WH02</accession>
<reference evidence="3 4" key="1">
    <citation type="submission" date="2024-06" db="EMBL/GenBank/DDBJ databases">
        <authorList>
            <person name="Pan Q."/>
            <person name="Wen M."/>
            <person name="Jouanno E."/>
            <person name="Zahm M."/>
            <person name="Klopp C."/>
            <person name="Cabau C."/>
            <person name="Louis A."/>
            <person name="Berthelot C."/>
            <person name="Parey E."/>
            <person name="Roest Crollius H."/>
            <person name="Montfort J."/>
            <person name="Robinson-Rechavi M."/>
            <person name="Bouchez O."/>
            <person name="Lampietro C."/>
            <person name="Lopez Roques C."/>
            <person name="Donnadieu C."/>
            <person name="Postlethwait J."/>
            <person name="Bobe J."/>
            <person name="Verreycken H."/>
            <person name="Guiguen Y."/>
        </authorList>
    </citation>
    <scope>NUCLEOTIDE SEQUENCE [LARGE SCALE GENOMIC DNA]</scope>
    <source>
        <strain evidence="3">Up_M1</strain>
        <tissue evidence="3">Testis</tissue>
    </source>
</reference>
<dbReference type="AlphaFoldDB" id="A0ABD0WH02"/>
<organism evidence="3 4">
    <name type="scientific">Umbra pygmaea</name>
    <name type="common">Eastern mudminnow</name>
    <dbReference type="NCBI Taxonomy" id="75934"/>
    <lineage>
        <taxon>Eukaryota</taxon>
        <taxon>Metazoa</taxon>
        <taxon>Chordata</taxon>
        <taxon>Craniata</taxon>
        <taxon>Vertebrata</taxon>
        <taxon>Euteleostomi</taxon>
        <taxon>Actinopterygii</taxon>
        <taxon>Neopterygii</taxon>
        <taxon>Teleostei</taxon>
        <taxon>Protacanthopterygii</taxon>
        <taxon>Esociformes</taxon>
        <taxon>Umbridae</taxon>
        <taxon>Umbra</taxon>
    </lineage>
</organism>
<feature type="region of interest" description="Disordered" evidence="2">
    <location>
        <begin position="109"/>
        <end position="200"/>
    </location>
</feature>
<evidence type="ECO:0000256" key="2">
    <source>
        <dbReference type="SAM" id="MobiDB-lite"/>
    </source>
</evidence>
<dbReference type="Proteomes" id="UP001557470">
    <property type="component" value="Unassembled WGS sequence"/>
</dbReference>
<dbReference type="Pfam" id="PF16025">
    <property type="entry name" value="CaM_bind"/>
    <property type="match status" value="1"/>
</dbReference>